<organism evidence="2 3">
    <name type="scientific">Suillus fuscotomentosus</name>
    <dbReference type="NCBI Taxonomy" id="1912939"/>
    <lineage>
        <taxon>Eukaryota</taxon>
        <taxon>Fungi</taxon>
        <taxon>Dikarya</taxon>
        <taxon>Basidiomycota</taxon>
        <taxon>Agaricomycotina</taxon>
        <taxon>Agaricomycetes</taxon>
        <taxon>Agaricomycetidae</taxon>
        <taxon>Boletales</taxon>
        <taxon>Suillineae</taxon>
        <taxon>Suillaceae</taxon>
        <taxon>Suillus</taxon>
    </lineage>
</organism>
<accession>A0AAD4DSP1</accession>
<name>A0AAD4DSP1_9AGAM</name>
<evidence type="ECO:0000256" key="1">
    <source>
        <dbReference type="SAM" id="MobiDB-lite"/>
    </source>
</evidence>
<dbReference type="RefSeq" id="XP_041218802.1">
    <property type="nucleotide sequence ID" value="XM_041377689.1"/>
</dbReference>
<protein>
    <submittedName>
        <fullName evidence="2">Uncharacterized protein</fullName>
    </submittedName>
</protein>
<evidence type="ECO:0000313" key="3">
    <source>
        <dbReference type="Proteomes" id="UP001195769"/>
    </source>
</evidence>
<gene>
    <name evidence="2" type="ORF">F5891DRAFT_986075</name>
</gene>
<feature type="compositionally biased region" description="Acidic residues" evidence="1">
    <location>
        <begin position="229"/>
        <end position="252"/>
    </location>
</feature>
<sequence>MYYLYNMPMGPHGMAHIVWVIVTLGFVLFLLSGLSATYPPYSTGMIHCMLPRSGSEPWFEPDQWSGSSMVQSTLSNLCSRLSNQAQGFSNAHGGDWLFVLSSNKKSNPHQDAKDIVFYNDPDDTIPLCTQSSSESAPTDAFSVLLRAGCKPAPLTAGAQRSICTSKPSAHLRDADNACSHQASSSLTNHKRARALSSTTTEPLVTKKVVLQLAAPLSDDDDSHVPGADTDCDTDTNDAPAEDQPEDKEEPEDAIARNTLSKSERSADVRTIFTRHDKEDAGEPKSKYTFRGGISTLCTRICRQKNHFQLYKTHCEAAGITMHPRAVPTGEAQCL</sequence>
<keyword evidence="3" id="KW-1185">Reference proteome</keyword>
<dbReference type="Proteomes" id="UP001195769">
    <property type="component" value="Unassembled WGS sequence"/>
</dbReference>
<reference evidence="2" key="1">
    <citation type="journal article" date="2020" name="New Phytol.">
        <title>Comparative genomics reveals dynamic genome evolution in host specialist ectomycorrhizal fungi.</title>
        <authorList>
            <person name="Lofgren L.A."/>
            <person name="Nguyen N.H."/>
            <person name="Vilgalys R."/>
            <person name="Ruytinx J."/>
            <person name="Liao H.L."/>
            <person name="Branco S."/>
            <person name="Kuo A."/>
            <person name="LaButti K."/>
            <person name="Lipzen A."/>
            <person name="Andreopoulos W."/>
            <person name="Pangilinan J."/>
            <person name="Riley R."/>
            <person name="Hundley H."/>
            <person name="Na H."/>
            <person name="Barry K."/>
            <person name="Grigoriev I.V."/>
            <person name="Stajich J.E."/>
            <person name="Kennedy P.G."/>
        </authorList>
    </citation>
    <scope>NUCLEOTIDE SEQUENCE</scope>
    <source>
        <strain evidence="2">FC203</strain>
    </source>
</reference>
<proteinExistence type="predicted"/>
<dbReference type="GeneID" id="64671987"/>
<comment type="caution">
    <text evidence="2">The sequence shown here is derived from an EMBL/GenBank/DDBJ whole genome shotgun (WGS) entry which is preliminary data.</text>
</comment>
<feature type="region of interest" description="Disordered" evidence="1">
    <location>
        <begin position="216"/>
        <end position="266"/>
    </location>
</feature>
<feature type="region of interest" description="Disordered" evidence="1">
    <location>
        <begin position="174"/>
        <end position="198"/>
    </location>
</feature>
<evidence type="ECO:0000313" key="2">
    <source>
        <dbReference type="EMBL" id="KAG1893226.1"/>
    </source>
</evidence>
<dbReference type="EMBL" id="JABBWK010000105">
    <property type="protein sequence ID" value="KAG1893226.1"/>
    <property type="molecule type" value="Genomic_DNA"/>
</dbReference>
<feature type="compositionally biased region" description="Polar residues" evidence="1">
    <location>
        <begin position="178"/>
        <end position="187"/>
    </location>
</feature>
<dbReference type="AlphaFoldDB" id="A0AAD4DSP1"/>